<dbReference type="InterPro" id="IPR006827">
    <property type="entry name" value="Lant_deHydtase_N"/>
</dbReference>
<evidence type="ECO:0000313" key="3">
    <source>
        <dbReference type="Proteomes" id="UP001310290"/>
    </source>
</evidence>
<sequence>MLATTRRDEHILALAQSAALNARREVVLTEEDIEAMSLGEPTQVPAHVELCFTVLSPSLKDLEHGRFELVTAGLSLAAGTTTGRFLTMLDQSSRS</sequence>
<comment type="caution">
    <text evidence="2">The sequence shown here is derived from an EMBL/GenBank/DDBJ whole genome shotgun (WGS) entry which is preliminary data.</text>
</comment>
<feature type="domain" description="Lantibiotic dehydratase N-terminal" evidence="1">
    <location>
        <begin position="4"/>
        <end position="93"/>
    </location>
</feature>
<dbReference type="GeneID" id="96264435"/>
<reference evidence="2" key="1">
    <citation type="submission" date="2023-04" db="EMBL/GenBank/DDBJ databases">
        <title>Genomic diversity of scab-causing Streptomyces spp. in the province of Quebec, Canada.</title>
        <authorList>
            <person name="Biessy A."/>
            <person name="Cadieux M."/>
            <person name="Ciotola M."/>
            <person name="Filion M."/>
        </authorList>
    </citation>
    <scope>NUCLEOTIDE SEQUENCE</scope>
    <source>
        <strain evidence="2">B21-115</strain>
    </source>
</reference>
<dbReference type="EMBL" id="JARULZ010000001">
    <property type="protein sequence ID" value="MEH0635204.1"/>
    <property type="molecule type" value="Genomic_DNA"/>
</dbReference>
<proteinExistence type="predicted"/>
<dbReference type="Pfam" id="PF04738">
    <property type="entry name" value="Lant_dehydr_N"/>
    <property type="match status" value="1"/>
</dbReference>
<keyword evidence="3" id="KW-1185">Reference proteome</keyword>
<dbReference type="Proteomes" id="UP001310290">
    <property type="component" value="Unassembled WGS sequence"/>
</dbReference>
<name>A0ABU8ANG1_9ACTN</name>
<evidence type="ECO:0000313" key="2">
    <source>
        <dbReference type="EMBL" id="MEH0635204.1"/>
    </source>
</evidence>
<protein>
    <submittedName>
        <fullName evidence="2">Lantibiotic dehydratase</fullName>
    </submittedName>
</protein>
<evidence type="ECO:0000259" key="1">
    <source>
        <dbReference type="Pfam" id="PF04738"/>
    </source>
</evidence>
<dbReference type="RefSeq" id="WP_020113666.1">
    <property type="nucleotide sequence ID" value="NZ_JARULZ010000001.1"/>
</dbReference>
<gene>
    <name evidence="2" type="ORF">QBA35_18035</name>
</gene>
<accession>A0ABU8ANG1</accession>
<organism evidence="2 3">
    <name type="scientific">Streptomyces bottropensis</name>
    <dbReference type="NCBI Taxonomy" id="42235"/>
    <lineage>
        <taxon>Bacteria</taxon>
        <taxon>Bacillati</taxon>
        <taxon>Actinomycetota</taxon>
        <taxon>Actinomycetes</taxon>
        <taxon>Kitasatosporales</taxon>
        <taxon>Streptomycetaceae</taxon>
        <taxon>Streptomyces</taxon>
    </lineage>
</organism>